<reference evidence="1" key="1">
    <citation type="submission" date="2022-02" db="EMBL/GenBank/DDBJ databases">
        <authorList>
            <person name="Giguere J D."/>
        </authorList>
    </citation>
    <scope>NUCLEOTIDE SEQUENCE</scope>
    <source>
        <strain evidence="1">CCAP 1055/1</strain>
    </source>
</reference>
<name>A0A8J9S8Q8_PHATR</name>
<dbReference type="AlphaFoldDB" id="A0A8J9S8Q8"/>
<evidence type="ECO:0000313" key="1">
    <source>
        <dbReference type="EMBL" id="CAG9283154.1"/>
    </source>
</evidence>
<gene>
    <name evidence="1" type="ORF">PTTT1_LOCUS21875</name>
</gene>
<protein>
    <submittedName>
        <fullName evidence="1">Uncharacterized protein</fullName>
    </submittedName>
</protein>
<dbReference type="EMBL" id="OU594959">
    <property type="protein sequence ID" value="CAG9283154.1"/>
    <property type="molecule type" value="Genomic_DNA"/>
</dbReference>
<accession>A0A8J9S8Q8</accession>
<dbReference type="Proteomes" id="UP000836788">
    <property type="component" value="Chromosome 18"/>
</dbReference>
<proteinExistence type="predicted"/>
<organism evidence="1">
    <name type="scientific">Phaeodactylum tricornutum</name>
    <name type="common">Diatom</name>
    <dbReference type="NCBI Taxonomy" id="2850"/>
    <lineage>
        <taxon>Eukaryota</taxon>
        <taxon>Sar</taxon>
        <taxon>Stramenopiles</taxon>
        <taxon>Ochrophyta</taxon>
        <taxon>Bacillariophyta</taxon>
        <taxon>Bacillariophyceae</taxon>
        <taxon>Bacillariophycidae</taxon>
        <taxon>Naviculales</taxon>
        <taxon>Phaeodactylaceae</taxon>
        <taxon>Phaeodactylum</taxon>
    </lineage>
</organism>
<sequence length="248" mass="27074">MSLQYQQGDNSEECNYRVAIHLNNVGVALLERRAYKQALDTLKDAVTVVRQAFVDEDDENQSSMLTKAARRLATPKSLVLASSGLVTISEDAGFETIRPLTHAGGSDQALCAVKMEHFGQEDRDIDIDSATVLHNFSVAHLLLACVAKTNSCAKQLRVGALKLASLSYRTLSTLLVVRDETELENMIMLKPNLFLIAISVLRCLVHALHESNQVIKAQQSYQRLLLLEAAIGEVDEPPCLTGKSAAAA</sequence>